<keyword evidence="2" id="KW-0472">Membrane</keyword>
<feature type="transmembrane region" description="Helical" evidence="2">
    <location>
        <begin position="65"/>
        <end position="89"/>
    </location>
</feature>
<feature type="compositionally biased region" description="Basic and acidic residues" evidence="1">
    <location>
        <begin position="130"/>
        <end position="151"/>
    </location>
</feature>
<sequence>MVACAEYTSCDTCTTNSSLCHWCAFDDACHAIGSIYGCASGVSCYSIDRCVRTSPEPADALPAPVAAMAILITLTICFGCCFSGCMCVARRVKLAFEELLPGSSQQQLPGQQERRRTEHPSALKKKRRPSLGERLTEMKERVGGGRSREPSLDLSDDMDYDLALVENDAMAEAGGELEEAYEGEVERERGGTSKNIACLYNTCWVFYFLALLGTILCCTLALELWPQYPQYNICSDELNWMSIVNGMTSLKTSASFQLLASVYNPNHFDAVVVSGAGIMHHDGVNVGVLNLGEEVRIAGTAITDVLMTATFSAEKWEAAGLTAEYYKGTLSFVVDADVTVKIPALMGGYTYTANWNNFVVDVGDFGDRSLCACQDWDR</sequence>
<protein>
    <recommendedName>
        <fullName evidence="5">Late embryogenesis abundant protein LEA-2 subgroup domain-containing protein</fullName>
    </recommendedName>
</protein>
<evidence type="ECO:0000313" key="4">
    <source>
        <dbReference type="Proteomes" id="UP001165060"/>
    </source>
</evidence>
<keyword evidence="2" id="KW-1133">Transmembrane helix</keyword>
<organism evidence="3 4">
    <name type="scientific">Tetraparma gracilis</name>
    <dbReference type="NCBI Taxonomy" id="2962635"/>
    <lineage>
        <taxon>Eukaryota</taxon>
        <taxon>Sar</taxon>
        <taxon>Stramenopiles</taxon>
        <taxon>Ochrophyta</taxon>
        <taxon>Bolidophyceae</taxon>
        <taxon>Parmales</taxon>
        <taxon>Triparmaceae</taxon>
        <taxon>Tetraparma</taxon>
    </lineage>
</organism>
<keyword evidence="2" id="KW-0812">Transmembrane</keyword>
<proteinExistence type="predicted"/>
<feature type="region of interest" description="Disordered" evidence="1">
    <location>
        <begin position="105"/>
        <end position="151"/>
    </location>
</feature>
<keyword evidence="4" id="KW-1185">Reference proteome</keyword>
<gene>
    <name evidence="3" type="ORF">TeGR_g434</name>
</gene>
<comment type="caution">
    <text evidence="3">The sequence shown here is derived from an EMBL/GenBank/DDBJ whole genome shotgun (WGS) entry which is preliminary data.</text>
</comment>
<accession>A0ABQ6M718</accession>
<evidence type="ECO:0000256" key="1">
    <source>
        <dbReference type="SAM" id="MobiDB-lite"/>
    </source>
</evidence>
<name>A0ABQ6M718_9STRA</name>
<feature type="transmembrane region" description="Helical" evidence="2">
    <location>
        <begin position="204"/>
        <end position="225"/>
    </location>
</feature>
<feature type="compositionally biased region" description="Basic and acidic residues" evidence="1">
    <location>
        <begin position="112"/>
        <end position="121"/>
    </location>
</feature>
<evidence type="ECO:0000256" key="2">
    <source>
        <dbReference type="SAM" id="Phobius"/>
    </source>
</evidence>
<dbReference type="EMBL" id="BRYB01002510">
    <property type="protein sequence ID" value="GMI20782.1"/>
    <property type="molecule type" value="Genomic_DNA"/>
</dbReference>
<dbReference type="Proteomes" id="UP001165060">
    <property type="component" value="Unassembled WGS sequence"/>
</dbReference>
<evidence type="ECO:0000313" key="3">
    <source>
        <dbReference type="EMBL" id="GMI20782.1"/>
    </source>
</evidence>
<evidence type="ECO:0008006" key="5">
    <source>
        <dbReference type="Google" id="ProtNLM"/>
    </source>
</evidence>
<reference evidence="3 4" key="1">
    <citation type="journal article" date="2023" name="Commun. Biol.">
        <title>Genome analysis of Parmales, the sister group of diatoms, reveals the evolutionary specialization of diatoms from phago-mixotrophs to photoautotrophs.</title>
        <authorList>
            <person name="Ban H."/>
            <person name="Sato S."/>
            <person name="Yoshikawa S."/>
            <person name="Yamada K."/>
            <person name="Nakamura Y."/>
            <person name="Ichinomiya M."/>
            <person name="Sato N."/>
            <person name="Blanc-Mathieu R."/>
            <person name="Endo H."/>
            <person name="Kuwata A."/>
            <person name="Ogata H."/>
        </authorList>
    </citation>
    <scope>NUCLEOTIDE SEQUENCE [LARGE SCALE GENOMIC DNA]</scope>
</reference>